<keyword evidence="2" id="KW-1185">Reference proteome</keyword>
<dbReference type="Proteomes" id="UP000188354">
    <property type="component" value="Chromosome LG06"/>
</dbReference>
<dbReference type="EMBL" id="CM007366">
    <property type="protein sequence ID" value="OIW10498.1"/>
    <property type="molecule type" value="Genomic_DNA"/>
</dbReference>
<reference evidence="1 2" key="1">
    <citation type="journal article" date="2017" name="Plant Biotechnol. J.">
        <title>A comprehensive draft genome sequence for lupin (Lupinus angustifolius), an emerging health food: insights into plant-microbe interactions and legume evolution.</title>
        <authorList>
            <person name="Hane J.K."/>
            <person name="Ming Y."/>
            <person name="Kamphuis L.G."/>
            <person name="Nelson M.N."/>
            <person name="Garg G."/>
            <person name="Atkins C.A."/>
            <person name="Bayer P.E."/>
            <person name="Bravo A."/>
            <person name="Bringans S."/>
            <person name="Cannon S."/>
            <person name="Edwards D."/>
            <person name="Foley R."/>
            <person name="Gao L.L."/>
            <person name="Harrison M.J."/>
            <person name="Huang W."/>
            <person name="Hurgobin B."/>
            <person name="Li S."/>
            <person name="Liu C.W."/>
            <person name="McGrath A."/>
            <person name="Morahan G."/>
            <person name="Murray J."/>
            <person name="Weller J."/>
            <person name="Jian J."/>
            <person name="Singh K.B."/>
        </authorList>
    </citation>
    <scope>NUCLEOTIDE SEQUENCE [LARGE SCALE GENOMIC DNA]</scope>
    <source>
        <strain evidence="2">cv. Tanjil</strain>
        <tissue evidence="1">Whole plant</tissue>
    </source>
</reference>
<accession>A0A1J7HVR0</accession>
<dbReference type="Gramene" id="OIW10498">
    <property type="protein sequence ID" value="OIW10498"/>
    <property type="gene ID" value="TanjilG_00436"/>
</dbReference>
<protein>
    <submittedName>
        <fullName evidence="1">Uncharacterized protein</fullName>
    </submittedName>
</protein>
<evidence type="ECO:0000313" key="1">
    <source>
        <dbReference type="EMBL" id="OIW10498.1"/>
    </source>
</evidence>
<organism evidence="1 2">
    <name type="scientific">Lupinus angustifolius</name>
    <name type="common">Narrow-leaved blue lupine</name>
    <dbReference type="NCBI Taxonomy" id="3871"/>
    <lineage>
        <taxon>Eukaryota</taxon>
        <taxon>Viridiplantae</taxon>
        <taxon>Streptophyta</taxon>
        <taxon>Embryophyta</taxon>
        <taxon>Tracheophyta</taxon>
        <taxon>Spermatophyta</taxon>
        <taxon>Magnoliopsida</taxon>
        <taxon>eudicotyledons</taxon>
        <taxon>Gunneridae</taxon>
        <taxon>Pentapetalae</taxon>
        <taxon>rosids</taxon>
        <taxon>fabids</taxon>
        <taxon>Fabales</taxon>
        <taxon>Fabaceae</taxon>
        <taxon>Papilionoideae</taxon>
        <taxon>50 kb inversion clade</taxon>
        <taxon>genistoids sensu lato</taxon>
        <taxon>core genistoids</taxon>
        <taxon>Genisteae</taxon>
        <taxon>Lupinus</taxon>
    </lineage>
</organism>
<gene>
    <name evidence="1" type="ORF">TanjilG_00436</name>
</gene>
<proteinExistence type="predicted"/>
<sequence>MVSGHSTPSFHLSDDQILLDRYQPLRCMNSAKDRAILCILPSSKMLHQIL</sequence>
<name>A0A1J7HVR0_LUPAN</name>
<dbReference type="AlphaFoldDB" id="A0A1J7HVR0"/>
<evidence type="ECO:0000313" key="2">
    <source>
        <dbReference type="Proteomes" id="UP000188354"/>
    </source>
</evidence>